<comment type="caution">
    <text evidence="2">The sequence shown here is derived from an EMBL/GenBank/DDBJ whole genome shotgun (WGS) entry which is preliminary data.</text>
</comment>
<dbReference type="Pfam" id="PF10551">
    <property type="entry name" value="MULE"/>
    <property type="match status" value="1"/>
</dbReference>
<reference evidence="2" key="1">
    <citation type="journal article" date="2022" name="Int. J. Mol. Sci.">
        <title>Draft Genome of Tanacetum Coccineum: Genomic Comparison of Closely Related Tanacetum-Family Plants.</title>
        <authorList>
            <person name="Yamashiro T."/>
            <person name="Shiraishi A."/>
            <person name="Nakayama K."/>
            <person name="Satake H."/>
        </authorList>
    </citation>
    <scope>NUCLEOTIDE SEQUENCE</scope>
</reference>
<dbReference type="EMBL" id="BQNB010019609">
    <property type="protein sequence ID" value="GJT87120.1"/>
    <property type="molecule type" value="Genomic_DNA"/>
</dbReference>
<dbReference type="Proteomes" id="UP001151760">
    <property type="component" value="Unassembled WGS sequence"/>
</dbReference>
<reference evidence="2" key="2">
    <citation type="submission" date="2022-01" db="EMBL/GenBank/DDBJ databases">
        <authorList>
            <person name="Yamashiro T."/>
            <person name="Shiraishi A."/>
            <person name="Satake H."/>
            <person name="Nakayama K."/>
        </authorList>
    </citation>
    <scope>NUCLEOTIDE SEQUENCE</scope>
</reference>
<accession>A0ABQ5HIR0</accession>
<organism evidence="2 3">
    <name type="scientific">Tanacetum coccineum</name>
    <dbReference type="NCBI Taxonomy" id="301880"/>
    <lineage>
        <taxon>Eukaryota</taxon>
        <taxon>Viridiplantae</taxon>
        <taxon>Streptophyta</taxon>
        <taxon>Embryophyta</taxon>
        <taxon>Tracheophyta</taxon>
        <taxon>Spermatophyta</taxon>
        <taxon>Magnoliopsida</taxon>
        <taxon>eudicotyledons</taxon>
        <taxon>Gunneridae</taxon>
        <taxon>Pentapetalae</taxon>
        <taxon>asterids</taxon>
        <taxon>campanulids</taxon>
        <taxon>Asterales</taxon>
        <taxon>Asteraceae</taxon>
        <taxon>Asteroideae</taxon>
        <taxon>Anthemideae</taxon>
        <taxon>Anthemidinae</taxon>
        <taxon>Tanacetum</taxon>
    </lineage>
</organism>
<dbReference type="PANTHER" id="PTHR47718:SF17">
    <property type="entry name" value="PROTEIN FAR1-RELATED SEQUENCE 5-LIKE"/>
    <property type="match status" value="1"/>
</dbReference>
<gene>
    <name evidence="2" type="ORF">Tco_1068837</name>
</gene>
<proteinExistence type="predicted"/>
<dbReference type="InterPro" id="IPR018289">
    <property type="entry name" value="MULE_transposase_dom"/>
</dbReference>
<evidence type="ECO:0000313" key="2">
    <source>
        <dbReference type="EMBL" id="GJT87120.1"/>
    </source>
</evidence>
<sequence>MGVSVMVPDHDSDDSVEYLQPYSRMVTPSWVPDCSKMKTQERYGVTNCCHFTGIDHNQRCVTFGAALISDETTESFSWMLEAFFKMHKKQPPFAEADQDGALRNVVLKVFPDSHHRLCMWHITEKLPGVTTMT</sequence>
<evidence type="ECO:0000259" key="1">
    <source>
        <dbReference type="Pfam" id="PF10551"/>
    </source>
</evidence>
<keyword evidence="3" id="KW-1185">Reference proteome</keyword>
<name>A0ABQ5HIR0_9ASTR</name>
<dbReference type="PANTHER" id="PTHR47718">
    <property type="entry name" value="OS01G0519700 PROTEIN"/>
    <property type="match status" value="1"/>
</dbReference>
<protein>
    <submittedName>
        <fullName evidence="2">FAR1-related sequence 5-like protein</fullName>
    </submittedName>
</protein>
<evidence type="ECO:0000313" key="3">
    <source>
        <dbReference type="Proteomes" id="UP001151760"/>
    </source>
</evidence>
<feature type="domain" description="MULE transposase" evidence="1">
    <location>
        <begin position="49"/>
        <end position="124"/>
    </location>
</feature>